<reference evidence="2" key="1">
    <citation type="journal article" date="2014" name="Front. Microbiol.">
        <title>High frequency of phylogenetically diverse reductive dehalogenase-homologous genes in deep subseafloor sedimentary metagenomes.</title>
        <authorList>
            <person name="Kawai M."/>
            <person name="Futagami T."/>
            <person name="Toyoda A."/>
            <person name="Takaki Y."/>
            <person name="Nishi S."/>
            <person name="Hori S."/>
            <person name="Arai W."/>
            <person name="Tsubouchi T."/>
            <person name="Morono Y."/>
            <person name="Uchiyama I."/>
            <person name="Ito T."/>
            <person name="Fujiyama A."/>
            <person name="Inagaki F."/>
            <person name="Takami H."/>
        </authorList>
    </citation>
    <scope>NUCLEOTIDE SEQUENCE</scope>
    <source>
        <strain evidence="2">Expedition CK06-06</strain>
    </source>
</reference>
<comment type="caution">
    <text evidence="2">The sequence shown here is derived from an EMBL/GenBank/DDBJ whole genome shotgun (WGS) entry which is preliminary data.</text>
</comment>
<keyword evidence="1" id="KW-0812">Transmembrane</keyword>
<keyword evidence="1" id="KW-1133">Transmembrane helix</keyword>
<name>X0SSR9_9ZZZZ</name>
<feature type="transmembrane region" description="Helical" evidence="1">
    <location>
        <begin position="90"/>
        <end position="111"/>
    </location>
</feature>
<feature type="transmembrane region" description="Helical" evidence="1">
    <location>
        <begin position="131"/>
        <end position="150"/>
    </location>
</feature>
<dbReference type="AlphaFoldDB" id="X0SSR9"/>
<dbReference type="EMBL" id="BARS01008449">
    <property type="protein sequence ID" value="GAF78947.1"/>
    <property type="molecule type" value="Genomic_DNA"/>
</dbReference>
<evidence type="ECO:0000313" key="2">
    <source>
        <dbReference type="EMBL" id="GAF78947.1"/>
    </source>
</evidence>
<proteinExistence type="predicted"/>
<accession>X0SSR9</accession>
<sequence>MKAKDIIHEFRLAVSEVKERNRKTVRISALESFLDSLEKDIDEQGELDGLEFKSKLASFRAEHERKIAWYEAQQSTSIEMFRSVIQVGQSALKSIILINGGAAVSMLAFIGNLASKQGLSSQAMTLMTKPMIFFAMGVLSGALGAGGTYVSQFFYFKEKNKAGIAFHVVTIAVVIMAYVFFALGAFAAKAAFMKGL</sequence>
<evidence type="ECO:0000256" key="1">
    <source>
        <dbReference type="SAM" id="Phobius"/>
    </source>
</evidence>
<gene>
    <name evidence="2" type="ORF">S01H1_16102</name>
</gene>
<keyword evidence="1" id="KW-0472">Membrane</keyword>
<organism evidence="2">
    <name type="scientific">marine sediment metagenome</name>
    <dbReference type="NCBI Taxonomy" id="412755"/>
    <lineage>
        <taxon>unclassified sequences</taxon>
        <taxon>metagenomes</taxon>
        <taxon>ecological metagenomes</taxon>
    </lineage>
</organism>
<feature type="non-terminal residue" evidence="2">
    <location>
        <position position="196"/>
    </location>
</feature>
<feature type="transmembrane region" description="Helical" evidence="1">
    <location>
        <begin position="162"/>
        <end position="188"/>
    </location>
</feature>
<protein>
    <submittedName>
        <fullName evidence="2">Uncharacterized protein</fullName>
    </submittedName>
</protein>